<feature type="transmembrane region" description="Helical" evidence="1">
    <location>
        <begin position="12"/>
        <end position="40"/>
    </location>
</feature>
<gene>
    <name evidence="2" type="ORF">A6A03_11085</name>
</gene>
<evidence type="ECO:0008006" key="4">
    <source>
        <dbReference type="Google" id="ProtNLM"/>
    </source>
</evidence>
<dbReference type="EMBL" id="LWQS01000040">
    <property type="protein sequence ID" value="OAN46997.1"/>
    <property type="molecule type" value="Genomic_DNA"/>
</dbReference>
<feature type="transmembrane region" description="Helical" evidence="1">
    <location>
        <begin position="137"/>
        <end position="154"/>
    </location>
</feature>
<keyword evidence="1" id="KW-0472">Membrane</keyword>
<evidence type="ECO:0000313" key="3">
    <source>
        <dbReference type="Proteomes" id="UP000078287"/>
    </source>
</evidence>
<dbReference type="Proteomes" id="UP000078287">
    <property type="component" value="Unassembled WGS sequence"/>
</dbReference>
<name>A0A178MFU7_9CHLR</name>
<feature type="transmembrane region" description="Helical" evidence="1">
    <location>
        <begin position="61"/>
        <end position="81"/>
    </location>
</feature>
<keyword evidence="3" id="KW-1185">Reference proteome</keyword>
<dbReference type="STRING" id="1707952.A6A03_11085"/>
<organism evidence="2 3">
    <name type="scientific">Chloroflexus islandicus</name>
    <dbReference type="NCBI Taxonomy" id="1707952"/>
    <lineage>
        <taxon>Bacteria</taxon>
        <taxon>Bacillati</taxon>
        <taxon>Chloroflexota</taxon>
        <taxon>Chloroflexia</taxon>
        <taxon>Chloroflexales</taxon>
        <taxon>Chloroflexineae</taxon>
        <taxon>Chloroflexaceae</taxon>
        <taxon>Chloroflexus</taxon>
    </lineage>
</organism>
<feature type="transmembrane region" description="Helical" evidence="1">
    <location>
        <begin position="87"/>
        <end position="106"/>
    </location>
</feature>
<dbReference type="Pfam" id="PF10027">
    <property type="entry name" value="DUF2269"/>
    <property type="match status" value="1"/>
</dbReference>
<reference evidence="2 3" key="1">
    <citation type="submission" date="2016-04" db="EMBL/GenBank/DDBJ databases">
        <title>Chloroflexus islandicus sp. nov., a thermophilic filamentous anoxygenic phototrophic bacterium from geyser Strokkur (Iceland).</title>
        <authorList>
            <person name="Gaisin V.A."/>
            <person name="Kalashnikov A.M."/>
            <person name="Sukhacheva M.V."/>
            <person name="Grouzdev D.S."/>
            <person name="Ivanov T.M."/>
            <person name="Kuznetsov B."/>
            <person name="Gorlenko V.M."/>
        </authorList>
    </citation>
    <scope>NUCLEOTIDE SEQUENCE [LARGE SCALE GENOMIC DNA]</scope>
    <source>
        <strain evidence="3">isl-2</strain>
    </source>
</reference>
<dbReference type="InterPro" id="IPR018729">
    <property type="entry name" value="DUF2269_transmembrane"/>
</dbReference>
<proteinExistence type="predicted"/>
<dbReference type="RefSeq" id="WP_066784974.1">
    <property type="nucleotide sequence ID" value="NZ_LWQS01000040.1"/>
</dbReference>
<keyword evidence="1" id="KW-0812">Transmembrane</keyword>
<dbReference type="AlphaFoldDB" id="A0A178MFU7"/>
<keyword evidence="1" id="KW-1133">Transmembrane helix</keyword>
<accession>A0A178MFU7</accession>
<evidence type="ECO:0000313" key="2">
    <source>
        <dbReference type="EMBL" id="OAN46997.1"/>
    </source>
</evidence>
<sequence>MHPPPEGAQPFIYTLLVFLHIVATMTAVGLNASYAIWIARGTRDPASLPFALRGVKFIDDYVANPCYLIGGVTGALMIAMGKSVAPFLWVAIALYVVAMALAYGVYTPLLSRQIKMLDAKGSGDPEYQTLARRSNQVGVTMGILVIIILALKIFEPPLW</sequence>
<dbReference type="OrthoDB" id="156983at2"/>
<evidence type="ECO:0000256" key="1">
    <source>
        <dbReference type="SAM" id="Phobius"/>
    </source>
</evidence>
<protein>
    <recommendedName>
        <fullName evidence="4">DUF2269 family protein</fullName>
    </recommendedName>
</protein>
<comment type="caution">
    <text evidence="2">The sequence shown here is derived from an EMBL/GenBank/DDBJ whole genome shotgun (WGS) entry which is preliminary data.</text>
</comment>